<keyword evidence="1" id="KW-0067">ATP-binding</keyword>
<feature type="binding site" evidence="1">
    <location>
        <position position="254"/>
    </location>
    <ligand>
        <name>Zn(2+)</name>
        <dbReference type="ChEBI" id="CHEBI:29105"/>
    </ligand>
</feature>
<dbReference type="InterPro" id="IPR013221">
    <property type="entry name" value="Mur_ligase_cen"/>
</dbReference>
<dbReference type="PANTHER" id="PTHR23135:SF7">
    <property type="entry name" value="LIPID II ISOGLUTAMINYL SYNTHASE (GLUTAMINE-HYDROLYZING) SUBUNIT MURT"/>
    <property type="match status" value="1"/>
</dbReference>
<comment type="function">
    <text evidence="1">The lipid II isoglutaminyl synthase complex catalyzes the formation of alpha-D-isoglutamine in the cell wall lipid II stem peptide. The MurT subunit catalyzes the ATP-dependent amidation of D-glutamate residue of lipid II, converting it to an isoglutamine residue.</text>
</comment>
<gene>
    <name evidence="1" type="primary">murT</name>
    <name evidence="4" type="ORF">OM076_32645</name>
</gene>
<dbReference type="GO" id="GO:0008270">
    <property type="term" value="F:zinc ion binding"/>
    <property type="evidence" value="ECO:0007669"/>
    <property type="project" value="UniProtKB-UniRule"/>
</dbReference>
<dbReference type="GO" id="GO:0005524">
    <property type="term" value="F:ATP binding"/>
    <property type="evidence" value="ECO:0007669"/>
    <property type="project" value="UniProtKB-UniRule"/>
</dbReference>
<dbReference type="Gene3D" id="3.40.1190.10">
    <property type="entry name" value="Mur-like, catalytic domain"/>
    <property type="match status" value="1"/>
</dbReference>
<feature type="binding site" evidence="1">
    <location>
        <position position="235"/>
    </location>
    <ligand>
        <name>Zn(2+)</name>
        <dbReference type="ChEBI" id="CHEBI:29105"/>
    </ligand>
</feature>
<dbReference type="AlphaFoldDB" id="A0A9X3MYF1"/>
<evidence type="ECO:0000313" key="5">
    <source>
        <dbReference type="Proteomes" id="UP001149140"/>
    </source>
</evidence>
<dbReference type="InterPro" id="IPR036565">
    <property type="entry name" value="Mur-like_cat_sf"/>
</dbReference>
<accession>A0A9X3MYF1</accession>
<organism evidence="4 5">
    <name type="scientific">Solirubrobacter ginsenosidimutans</name>
    <dbReference type="NCBI Taxonomy" id="490573"/>
    <lineage>
        <taxon>Bacteria</taxon>
        <taxon>Bacillati</taxon>
        <taxon>Actinomycetota</taxon>
        <taxon>Thermoleophilia</taxon>
        <taxon>Solirubrobacterales</taxon>
        <taxon>Solirubrobacteraceae</taxon>
        <taxon>Solirubrobacter</taxon>
    </lineage>
</organism>
<comment type="similarity">
    <text evidence="1">Belongs to the MurCDEF family. MurT subfamily.</text>
</comment>
<dbReference type="GO" id="GO:0071555">
    <property type="term" value="P:cell wall organization"/>
    <property type="evidence" value="ECO:0007669"/>
    <property type="project" value="UniProtKB-KW"/>
</dbReference>
<comment type="catalytic activity">
    <reaction evidence="1">
        <text>beta-D-GlcNAc-(1-&gt;4)-Mur2Ac(oyl-L-Ala-gamma-D-Glu-L-Lys-D-Ala-D-Ala)-di-trans,octa-cis-undecaprenyl diphosphate + ATP = beta-D-GlcNAc-(1-&gt;4)-Mur2Ac(oyl-L-Ala-gamma-D-O-P-Glu-L-Lys-D-Ala-D-Ala)-di-trans,octa-cis-undecaprenyl diphosphate + ADP</text>
        <dbReference type="Rhea" id="RHEA:59488"/>
        <dbReference type="ChEBI" id="CHEBI:30616"/>
        <dbReference type="ChEBI" id="CHEBI:60033"/>
        <dbReference type="ChEBI" id="CHEBI:143132"/>
        <dbReference type="ChEBI" id="CHEBI:456216"/>
    </reaction>
</comment>
<keyword evidence="1 4" id="KW-0436">Ligase</keyword>
<sequence>MMRLAAGVAAAKAVGTLARTAGRGGGTSLPGKVLTRVEPHAIGRLARRLERGSVVISATNGKTTTAAMVASILERTGARLVHNRAGANMAGGIATTLANASRKGGRALAGDFGLFEVDEFWLGPVVEELEPRAMLLGNLYRDQLDRYGELETIADRWAVVVAAQAGATTLVLNADDPLVADLGRVHEAPPSQGAGGPPWDEAELLPSAVFFGVDDDSLALPELQHASDSKHCRRCGHAYTYEAVYLAHLGHYRCPNCGQTRPEPTIVATDVELRGIRSAAFTLRGARIELPLPGLYNVYNALAAAALTLSLGVELEDVVGGLEAVAPAFGRAETLNLGGRKASLLLVKNPAGANEVLRTLALEEGELDLFGVLNDRIADGRDVSWVWDADWELLVGRVRRFTCSGTRAAELALRMKYAGMDEACLHVVDDVEQGLDAALADGDGPLYIVPTYTALLELRDVLTKRGHLEAYWR</sequence>
<comment type="pathway">
    <text evidence="1">Cell wall biogenesis; peptidoglycan biosynthesis.</text>
</comment>
<dbReference type="Proteomes" id="UP001149140">
    <property type="component" value="Unassembled WGS sequence"/>
</dbReference>
<dbReference type="InterPro" id="IPR013564">
    <property type="entry name" value="MurT_C"/>
</dbReference>
<dbReference type="GO" id="GO:0008360">
    <property type="term" value="P:regulation of cell shape"/>
    <property type="evidence" value="ECO:0007669"/>
    <property type="project" value="UniProtKB-KW"/>
</dbReference>
<evidence type="ECO:0000259" key="2">
    <source>
        <dbReference type="Pfam" id="PF08245"/>
    </source>
</evidence>
<dbReference type="HAMAP" id="MF_02214">
    <property type="entry name" value="Lipid_II_synth_MurT"/>
    <property type="match status" value="1"/>
</dbReference>
<comment type="catalytic activity">
    <reaction evidence="1">
        <text>beta-D-GlcNAc-(1-&gt;4)-Mur2Ac(oyl-L-Ala-gamma-D-O-P-Glu-L-Lys-D-Ala-D-Ala)-di-trans,octa-cis-undecaprenyl diphosphate + NH4(+) = beta-D-GlcNAc-(1-&gt;4)-Mur2Ac(oyl-L-Ala-D-isoglutaminyl-L-Lys-D-Ala-D-Ala)-di-trans,octa-cis-undecaprenyl diphosphate + phosphate + H(+)</text>
        <dbReference type="Rhea" id="RHEA:57932"/>
        <dbReference type="ChEBI" id="CHEBI:15378"/>
        <dbReference type="ChEBI" id="CHEBI:28938"/>
        <dbReference type="ChEBI" id="CHEBI:43474"/>
        <dbReference type="ChEBI" id="CHEBI:62233"/>
        <dbReference type="ChEBI" id="CHEBI:143132"/>
    </reaction>
</comment>
<dbReference type="PANTHER" id="PTHR23135">
    <property type="entry name" value="MUR LIGASE FAMILY MEMBER"/>
    <property type="match status" value="1"/>
</dbReference>
<keyword evidence="1" id="KW-0961">Cell wall biogenesis/degradation</keyword>
<feature type="domain" description="Mur ligase central" evidence="2">
    <location>
        <begin position="59"/>
        <end position="181"/>
    </location>
</feature>
<dbReference type="Pfam" id="PF08353">
    <property type="entry name" value="MurT_C"/>
    <property type="match status" value="1"/>
</dbReference>
<dbReference type="GO" id="GO:0016881">
    <property type="term" value="F:acid-amino acid ligase activity"/>
    <property type="evidence" value="ECO:0007669"/>
    <property type="project" value="InterPro"/>
</dbReference>
<dbReference type="InterPro" id="IPR043703">
    <property type="entry name" value="Lipid_II_synth_MurT"/>
</dbReference>
<evidence type="ECO:0000259" key="3">
    <source>
        <dbReference type="Pfam" id="PF08353"/>
    </source>
</evidence>
<feature type="active site" evidence="1">
    <location>
        <position position="382"/>
    </location>
</feature>
<dbReference type="GO" id="GO:0140282">
    <property type="term" value="F:carbon-nitrogen ligase activity on lipid II"/>
    <property type="evidence" value="ECO:0007669"/>
    <property type="project" value="UniProtKB-UniRule"/>
</dbReference>
<keyword evidence="1" id="KW-0862">Zinc</keyword>
<keyword evidence="1" id="KW-0547">Nucleotide-binding</keyword>
<reference evidence="4" key="1">
    <citation type="submission" date="2022-10" db="EMBL/GenBank/DDBJ databases">
        <title>The WGS of Solirubrobacter ginsenosidimutans DSM 21036.</title>
        <authorList>
            <person name="Jiang Z."/>
        </authorList>
    </citation>
    <scope>NUCLEOTIDE SEQUENCE</scope>
    <source>
        <strain evidence="4">DSM 21036</strain>
    </source>
</reference>
<proteinExistence type="inferred from homology"/>
<comment type="catalytic activity">
    <reaction evidence="1">
        <text>beta-D-GlcNAc-(1-&gt;4)-Mur2Ac(oyl-L-Ala-gamma-D-Glu-L-Lys-D-Ala-D-Ala)-di-trans,octa-cis-undecaprenyl diphosphate + L-glutamine + ATP + H2O = beta-D-GlcNAc-(1-&gt;4)-Mur2Ac(oyl-L-Ala-D-isoglutaminyl-L-Lys-D-Ala-D-Ala)-di-trans,octa-cis-undecaprenyl diphosphate + L-glutamate + ADP + phosphate + H(+)</text>
        <dbReference type="Rhea" id="RHEA:57928"/>
        <dbReference type="ChEBI" id="CHEBI:15377"/>
        <dbReference type="ChEBI" id="CHEBI:15378"/>
        <dbReference type="ChEBI" id="CHEBI:29985"/>
        <dbReference type="ChEBI" id="CHEBI:30616"/>
        <dbReference type="ChEBI" id="CHEBI:43474"/>
        <dbReference type="ChEBI" id="CHEBI:58359"/>
        <dbReference type="ChEBI" id="CHEBI:60033"/>
        <dbReference type="ChEBI" id="CHEBI:62233"/>
        <dbReference type="ChEBI" id="CHEBI:456216"/>
        <dbReference type="EC" id="6.3.5.13"/>
    </reaction>
</comment>
<feature type="binding site" evidence="1">
    <location>
        <position position="232"/>
    </location>
    <ligand>
        <name>Zn(2+)</name>
        <dbReference type="ChEBI" id="CHEBI:29105"/>
    </ligand>
</feature>
<comment type="subunit">
    <text evidence="1">Forms a heterodimer with GatD.</text>
</comment>
<comment type="caution">
    <text evidence="4">The sequence shown here is derived from an EMBL/GenBank/DDBJ whole genome shotgun (WGS) entry which is preliminary data.</text>
</comment>
<dbReference type="EC" id="6.3.5.13" evidence="1"/>
<dbReference type="RefSeq" id="WP_270044320.1">
    <property type="nucleotide sequence ID" value="NZ_JAPDOD010000041.1"/>
</dbReference>
<keyword evidence="1" id="KW-0133">Cell shape</keyword>
<dbReference type="EMBL" id="JAPDOD010000041">
    <property type="protein sequence ID" value="MDA0165064.1"/>
    <property type="molecule type" value="Genomic_DNA"/>
</dbReference>
<dbReference type="Pfam" id="PF08245">
    <property type="entry name" value="Mur_ligase_M"/>
    <property type="match status" value="1"/>
</dbReference>
<evidence type="ECO:0000313" key="4">
    <source>
        <dbReference type="EMBL" id="MDA0165064.1"/>
    </source>
</evidence>
<dbReference type="GO" id="GO:0009252">
    <property type="term" value="P:peptidoglycan biosynthetic process"/>
    <property type="evidence" value="ECO:0007669"/>
    <property type="project" value="UniProtKB-UniRule"/>
</dbReference>
<keyword evidence="1" id="KW-0573">Peptidoglycan synthesis</keyword>
<dbReference type="SUPFAM" id="SSF53623">
    <property type="entry name" value="MurD-like peptide ligases, catalytic domain"/>
    <property type="match status" value="1"/>
</dbReference>
<keyword evidence="5" id="KW-1185">Reference proteome</keyword>
<feature type="domain" description="Lipid II isoglutaminyl synthase (glutamine-hydrolyzing) subunit MurT C-terminal" evidence="3">
    <location>
        <begin position="346"/>
        <end position="455"/>
    </location>
</feature>
<feature type="binding site" evidence="1">
    <location>
        <position position="257"/>
    </location>
    <ligand>
        <name>Zn(2+)</name>
        <dbReference type="ChEBI" id="CHEBI:29105"/>
    </ligand>
</feature>
<evidence type="ECO:0000256" key="1">
    <source>
        <dbReference type="HAMAP-Rule" id="MF_02214"/>
    </source>
</evidence>
<name>A0A9X3MYF1_9ACTN</name>
<protein>
    <recommendedName>
        <fullName evidence="1">Lipid II isoglutaminyl synthase (glutamine-hydrolyzing) subunit MurT</fullName>
        <ecNumber evidence="1">6.3.5.13</ecNumber>
    </recommendedName>
</protein>
<keyword evidence="1" id="KW-0479">Metal-binding</keyword>